<dbReference type="Pfam" id="PF05106">
    <property type="entry name" value="Phage_holin_3_1"/>
    <property type="match status" value="1"/>
</dbReference>
<proteinExistence type="predicted"/>
<keyword evidence="1" id="KW-0472">Membrane</keyword>
<sequence length="111" mass="12430">MMPMPEKPDTWVIVFMWLSQHSQTIWAAFLSLCMTVLRVFYTGGTWKDALIEGPMCVLLSLSIIWGFELMGLSPSLAQPVGIWVGFLGVKKVAHWADRIAESKFPKSDSAP</sequence>
<dbReference type="Proteomes" id="UP000198542">
    <property type="component" value="Unassembled WGS sequence"/>
</dbReference>
<protein>
    <submittedName>
        <fullName evidence="2">Phage holin, lambda family</fullName>
    </submittedName>
</protein>
<gene>
    <name evidence="2" type="ORF">SAMN04490187_4310</name>
</gene>
<evidence type="ECO:0000256" key="1">
    <source>
        <dbReference type="SAM" id="Phobius"/>
    </source>
</evidence>
<dbReference type="InterPro" id="IPR006481">
    <property type="entry name" value="Phage_lambda_GpS_holin"/>
</dbReference>
<reference evidence="3" key="1">
    <citation type="submission" date="2016-10" db="EMBL/GenBank/DDBJ databases">
        <authorList>
            <person name="Varghese N."/>
            <person name="Submissions S."/>
        </authorList>
    </citation>
    <scope>NUCLEOTIDE SEQUENCE [LARGE SCALE GENOMIC DNA]</scope>
    <source>
        <strain evidence="3">BS3660</strain>
    </source>
</reference>
<keyword evidence="1" id="KW-0812">Transmembrane</keyword>
<feature type="transmembrane region" description="Helical" evidence="1">
    <location>
        <begin position="49"/>
        <end position="67"/>
    </location>
</feature>
<name>A0A231GQP7_PSEJE</name>
<dbReference type="AlphaFoldDB" id="A0A231GQP7"/>
<feature type="transmembrane region" description="Helical" evidence="1">
    <location>
        <begin position="12"/>
        <end position="37"/>
    </location>
</feature>
<accession>A0A231GQP7</accession>
<evidence type="ECO:0000313" key="3">
    <source>
        <dbReference type="Proteomes" id="UP000198542"/>
    </source>
</evidence>
<dbReference type="NCBIfam" id="TIGR01594">
    <property type="entry name" value="holin_lambda"/>
    <property type="match status" value="1"/>
</dbReference>
<organism evidence="2 3">
    <name type="scientific">Pseudomonas jessenii</name>
    <dbReference type="NCBI Taxonomy" id="77298"/>
    <lineage>
        <taxon>Bacteria</taxon>
        <taxon>Pseudomonadati</taxon>
        <taxon>Pseudomonadota</taxon>
        <taxon>Gammaproteobacteria</taxon>
        <taxon>Pseudomonadales</taxon>
        <taxon>Pseudomonadaceae</taxon>
        <taxon>Pseudomonas</taxon>
    </lineage>
</organism>
<keyword evidence="1" id="KW-1133">Transmembrane helix</keyword>
<dbReference type="EMBL" id="FNTC01000002">
    <property type="protein sequence ID" value="SEC42263.1"/>
    <property type="molecule type" value="Genomic_DNA"/>
</dbReference>
<keyword evidence="3" id="KW-1185">Reference proteome</keyword>
<evidence type="ECO:0000313" key="2">
    <source>
        <dbReference type="EMBL" id="SEC42263.1"/>
    </source>
</evidence>